<keyword evidence="3" id="KW-1185">Reference proteome</keyword>
<gene>
    <name evidence="2" type="ORF">QQX98_001440</name>
</gene>
<evidence type="ECO:0000259" key="1">
    <source>
        <dbReference type="Pfam" id="PF01636"/>
    </source>
</evidence>
<dbReference type="InterPro" id="IPR051678">
    <property type="entry name" value="AGP_Transferase"/>
</dbReference>
<organism evidence="2 3">
    <name type="scientific">Neonectria punicea</name>
    <dbReference type="NCBI Taxonomy" id="979145"/>
    <lineage>
        <taxon>Eukaryota</taxon>
        <taxon>Fungi</taxon>
        <taxon>Dikarya</taxon>
        <taxon>Ascomycota</taxon>
        <taxon>Pezizomycotina</taxon>
        <taxon>Sordariomycetes</taxon>
        <taxon>Hypocreomycetidae</taxon>
        <taxon>Hypocreales</taxon>
        <taxon>Nectriaceae</taxon>
        <taxon>Neonectria</taxon>
    </lineage>
</organism>
<dbReference type="EMBL" id="JAZAVJ010000014">
    <property type="protein sequence ID" value="KAK7422652.1"/>
    <property type="molecule type" value="Genomic_DNA"/>
</dbReference>
<reference evidence="2 3" key="1">
    <citation type="journal article" date="2025" name="Microbiol. Resour. Announc.">
        <title>Draft genome sequences for Neonectria magnoliae and Neonectria punicea, canker pathogens of Liriodendron tulipifera and Acer saccharum in West Virginia.</title>
        <authorList>
            <person name="Petronek H.M."/>
            <person name="Kasson M.T."/>
            <person name="Metheny A.M."/>
            <person name="Stauder C.M."/>
            <person name="Lovett B."/>
            <person name="Lynch S.C."/>
            <person name="Garnas J.R."/>
            <person name="Kasson L.R."/>
            <person name="Stajich J.E."/>
        </authorList>
    </citation>
    <scope>NUCLEOTIDE SEQUENCE [LARGE SCALE GENOMIC DNA]</scope>
    <source>
        <strain evidence="2 3">NRRL 64653</strain>
    </source>
</reference>
<evidence type="ECO:0000313" key="2">
    <source>
        <dbReference type="EMBL" id="KAK7422652.1"/>
    </source>
</evidence>
<sequence>MTAKHPISAANLLAVASALRGDGAPAQLCFGTEDAPIQDGQSWIYAVQFPDATAWAFRMFAPTTGGFTPASISSIVREEMRVLGVLQNAGFRWSPKLIGGDHSFENTIGRPYLVVSWIPGTALDWSPSIPADHQVRRKVLRQLLDIQLELVNLTKESRPGTSTREYLSDIIAGKIGRVSDGSLPELDTRSCLVQRALLPYAVHEGLQEPFFAIEHGHLAPHKIIVDSEHNITGIIDWMLARYRPVQLALQFPQLLMTGPDEAEERRPSASTIECVRPSPSILADRQVILSELSSIIAEDPGDASVSSAMKVIWSDDGADWQHLLIRACFSKSLHKWLAERSWLSSVVRTSGVNQINLPSDETIEEEMRQLSSNAVV</sequence>
<evidence type="ECO:0000313" key="3">
    <source>
        <dbReference type="Proteomes" id="UP001498476"/>
    </source>
</evidence>
<name>A0ABR1HNB7_9HYPO</name>
<dbReference type="InterPro" id="IPR002575">
    <property type="entry name" value="Aminoglycoside_PTrfase"/>
</dbReference>
<dbReference type="PANTHER" id="PTHR21310">
    <property type="entry name" value="AMINOGLYCOSIDE PHOSPHOTRANSFERASE-RELATED-RELATED"/>
    <property type="match status" value="1"/>
</dbReference>
<comment type="caution">
    <text evidence="2">The sequence shown here is derived from an EMBL/GenBank/DDBJ whole genome shotgun (WGS) entry which is preliminary data.</text>
</comment>
<dbReference type="Pfam" id="PF01636">
    <property type="entry name" value="APH"/>
    <property type="match status" value="1"/>
</dbReference>
<dbReference type="Proteomes" id="UP001498476">
    <property type="component" value="Unassembled WGS sequence"/>
</dbReference>
<proteinExistence type="predicted"/>
<dbReference type="PANTHER" id="PTHR21310:SF37">
    <property type="entry name" value="AMINOGLYCOSIDE PHOSPHOTRANSFERASE DOMAIN-CONTAINING PROTEIN"/>
    <property type="match status" value="1"/>
</dbReference>
<feature type="domain" description="Aminoglycoside phosphotransferase" evidence="1">
    <location>
        <begin position="76"/>
        <end position="244"/>
    </location>
</feature>
<dbReference type="SUPFAM" id="SSF56112">
    <property type="entry name" value="Protein kinase-like (PK-like)"/>
    <property type="match status" value="1"/>
</dbReference>
<protein>
    <recommendedName>
        <fullName evidence="1">Aminoglycoside phosphotransferase domain-containing protein</fullName>
    </recommendedName>
</protein>
<accession>A0ABR1HNB7</accession>
<dbReference type="InterPro" id="IPR011009">
    <property type="entry name" value="Kinase-like_dom_sf"/>
</dbReference>